<comment type="caution">
    <text evidence="1">The sequence shown here is derived from an EMBL/GenBank/DDBJ whole genome shotgun (WGS) entry which is preliminary data.</text>
</comment>
<name>A0ABC8TB80_9AQUA</name>
<organism evidence="1 2">
    <name type="scientific">Ilex paraguariensis</name>
    <name type="common">yerba mate</name>
    <dbReference type="NCBI Taxonomy" id="185542"/>
    <lineage>
        <taxon>Eukaryota</taxon>
        <taxon>Viridiplantae</taxon>
        <taxon>Streptophyta</taxon>
        <taxon>Embryophyta</taxon>
        <taxon>Tracheophyta</taxon>
        <taxon>Spermatophyta</taxon>
        <taxon>Magnoliopsida</taxon>
        <taxon>eudicotyledons</taxon>
        <taxon>Gunneridae</taxon>
        <taxon>Pentapetalae</taxon>
        <taxon>asterids</taxon>
        <taxon>campanulids</taxon>
        <taxon>Aquifoliales</taxon>
        <taxon>Aquifoliaceae</taxon>
        <taxon>Ilex</taxon>
    </lineage>
</organism>
<sequence>MIMIFPLSLKLRNKTSALNLELLSRAEKLELTPIERDLSTQATETASKQHLASIKNVTKLETECRYLKAMAHKVSPANDHRFMVASSVHLEYFTDNLADSMEGLLAFGHLL</sequence>
<dbReference type="PANTHER" id="PTHR31580">
    <property type="entry name" value="FILAMENT-LIKE PLANT PROTEIN 4"/>
    <property type="match status" value="1"/>
</dbReference>
<dbReference type="EMBL" id="CAUOFW020004647">
    <property type="protein sequence ID" value="CAK9166643.1"/>
    <property type="molecule type" value="Genomic_DNA"/>
</dbReference>
<evidence type="ECO:0000313" key="1">
    <source>
        <dbReference type="EMBL" id="CAK9166643.1"/>
    </source>
</evidence>
<evidence type="ECO:0000313" key="2">
    <source>
        <dbReference type="Proteomes" id="UP001642360"/>
    </source>
</evidence>
<dbReference type="AlphaFoldDB" id="A0ABC8TB80"/>
<dbReference type="Proteomes" id="UP001642360">
    <property type="component" value="Unassembled WGS sequence"/>
</dbReference>
<keyword evidence="2" id="KW-1185">Reference proteome</keyword>
<dbReference type="PANTHER" id="PTHR31580:SF49">
    <property type="entry name" value="FILAMENT-LIKE PLANT PROTEIN 3"/>
    <property type="match status" value="1"/>
</dbReference>
<accession>A0ABC8TB80</accession>
<protein>
    <submittedName>
        <fullName evidence="1">Uncharacterized protein</fullName>
    </submittedName>
</protein>
<reference evidence="1 2" key="1">
    <citation type="submission" date="2024-02" db="EMBL/GenBank/DDBJ databases">
        <authorList>
            <person name="Vignale AGUSTIN F."/>
            <person name="Sosa J E."/>
            <person name="Modenutti C."/>
        </authorList>
    </citation>
    <scope>NUCLEOTIDE SEQUENCE [LARGE SCALE GENOMIC DNA]</scope>
</reference>
<proteinExistence type="predicted"/>
<gene>
    <name evidence="1" type="ORF">ILEXP_LOCUS35877</name>
</gene>